<organism evidence="1 2">
    <name type="scientific">Methylorubrum extorquens (strain ATCC 14718 / DSM 1338 / JCM 2805 / NCIMB 9133 / AM1)</name>
    <name type="common">Methylobacterium extorquens</name>
    <dbReference type="NCBI Taxonomy" id="272630"/>
    <lineage>
        <taxon>Bacteria</taxon>
        <taxon>Pseudomonadati</taxon>
        <taxon>Pseudomonadota</taxon>
        <taxon>Alphaproteobacteria</taxon>
        <taxon>Hyphomicrobiales</taxon>
        <taxon>Methylobacteriaceae</taxon>
        <taxon>Methylorubrum</taxon>
    </lineage>
</organism>
<dbReference type="STRING" id="272630.MexAM1_META1p4767"/>
<evidence type="ECO:0000313" key="2">
    <source>
        <dbReference type="Proteomes" id="UP000009081"/>
    </source>
</evidence>
<dbReference type="RefSeq" id="WP_015857486.1">
    <property type="nucleotide sequence ID" value="NC_012808.1"/>
</dbReference>
<protein>
    <submittedName>
        <fullName evidence="1">Uncharacterized protein</fullName>
    </submittedName>
</protein>
<evidence type="ECO:0000313" key="1">
    <source>
        <dbReference type="EMBL" id="ACS42390.1"/>
    </source>
</evidence>
<gene>
    <name evidence="1" type="ordered locus">MexAM1_META1p4767</name>
</gene>
<proteinExistence type="predicted"/>
<dbReference type="Proteomes" id="UP000009081">
    <property type="component" value="Chromosome"/>
</dbReference>
<keyword evidence="2" id="KW-1185">Reference proteome</keyword>
<name>C5ARQ2_METEA</name>
<accession>C5ARQ2</accession>
<dbReference type="EMBL" id="CP001510">
    <property type="protein sequence ID" value="ACS42390.1"/>
    <property type="molecule type" value="Genomic_DNA"/>
</dbReference>
<reference evidence="1 2" key="1">
    <citation type="journal article" date="2009" name="PLoS ONE">
        <title>Methylobacterium genome sequences: a reference blueprint to investigate microbial metabolism of C1 compounds from natural and industrial sources.</title>
        <authorList>
            <person name="Vuilleumier S."/>
            <person name="Chistoserdova L."/>
            <person name="Lee M.-C."/>
            <person name="Bringel F."/>
            <person name="Lajus A."/>
            <person name="Zhou Y."/>
            <person name="Gourion B."/>
            <person name="Barbe V."/>
            <person name="Chang J."/>
            <person name="Cruveiller S."/>
            <person name="Dossat C."/>
            <person name="Gillett W."/>
            <person name="Gruffaz C."/>
            <person name="Haugen E."/>
            <person name="Hourcade E."/>
            <person name="Levy R."/>
            <person name="Mangenot S."/>
            <person name="Muller E."/>
            <person name="Nadalig T."/>
            <person name="Pagni M."/>
            <person name="Penny C."/>
            <person name="Peyraud R."/>
            <person name="Robinson D.G."/>
            <person name="Roche D."/>
            <person name="Rouy Z."/>
            <person name="Saenampechek C."/>
            <person name="Salvignol G."/>
            <person name="Vallenet D."/>
            <person name="Wu Z."/>
            <person name="Marx C.J."/>
            <person name="Vorholt J.A."/>
            <person name="Olson M.V."/>
            <person name="Kaul R."/>
            <person name="Weissenbach J."/>
            <person name="Medigue C."/>
            <person name="Lidstrom M.E."/>
        </authorList>
    </citation>
    <scope>NUCLEOTIDE SEQUENCE [LARGE SCALE GENOMIC DNA]</scope>
    <source>
        <strain evidence="2">ATCC 14718 / DSM 1338 / JCM 2805 / NCIMB 9133 / AM1</strain>
    </source>
</reference>
<dbReference type="KEGG" id="mea:Mex_1p4767"/>
<dbReference type="HOGENOM" id="CLU_2465464_0_0_5"/>
<sequence>MSENDEMFVVELESVDRELEVDGNGAIETFEVRFNCARPNCSLEVHVTFDVKDVTTLEVVPRAMAEMRRAFSALSEQSAGWGGSAPTM</sequence>
<dbReference type="eggNOG" id="ENOG503122C">
    <property type="taxonomic scope" value="Bacteria"/>
</dbReference>
<dbReference type="AlphaFoldDB" id="C5ARQ2"/>